<proteinExistence type="predicted"/>
<dbReference type="Proteomes" id="UP000314294">
    <property type="component" value="Unassembled WGS sequence"/>
</dbReference>
<evidence type="ECO:0000313" key="1">
    <source>
        <dbReference type="EMBL" id="TNN79264.1"/>
    </source>
</evidence>
<accession>A0A4Z2IP74</accession>
<organism evidence="1 2">
    <name type="scientific">Liparis tanakae</name>
    <name type="common">Tanaka's snailfish</name>
    <dbReference type="NCBI Taxonomy" id="230148"/>
    <lineage>
        <taxon>Eukaryota</taxon>
        <taxon>Metazoa</taxon>
        <taxon>Chordata</taxon>
        <taxon>Craniata</taxon>
        <taxon>Vertebrata</taxon>
        <taxon>Euteleostomi</taxon>
        <taxon>Actinopterygii</taxon>
        <taxon>Neopterygii</taxon>
        <taxon>Teleostei</taxon>
        <taxon>Neoteleostei</taxon>
        <taxon>Acanthomorphata</taxon>
        <taxon>Eupercaria</taxon>
        <taxon>Perciformes</taxon>
        <taxon>Cottioidei</taxon>
        <taxon>Cottales</taxon>
        <taxon>Liparidae</taxon>
        <taxon>Liparis</taxon>
    </lineage>
</organism>
<evidence type="ECO:0000313" key="2">
    <source>
        <dbReference type="Proteomes" id="UP000314294"/>
    </source>
</evidence>
<protein>
    <submittedName>
        <fullName evidence="1">Uncharacterized protein</fullName>
    </submittedName>
</protein>
<dbReference type="AlphaFoldDB" id="A0A4Z2IP74"/>
<sequence>MVNVEETGEEDPMAECVSVSLEQTSQGKAHHRPVAEGAHAVLGAGTEEMPPGLTALHVSLRQCLLICKSLMAFNSHEWMGRDSIKSLS</sequence>
<name>A0A4Z2IP74_9TELE</name>
<dbReference type="EMBL" id="SRLO01000066">
    <property type="protein sequence ID" value="TNN79264.1"/>
    <property type="molecule type" value="Genomic_DNA"/>
</dbReference>
<comment type="caution">
    <text evidence="1">The sequence shown here is derived from an EMBL/GenBank/DDBJ whole genome shotgun (WGS) entry which is preliminary data.</text>
</comment>
<reference evidence="1 2" key="1">
    <citation type="submission" date="2019-03" db="EMBL/GenBank/DDBJ databases">
        <title>First draft genome of Liparis tanakae, snailfish: a comprehensive survey of snailfish specific genes.</title>
        <authorList>
            <person name="Kim W."/>
            <person name="Song I."/>
            <person name="Jeong J.-H."/>
            <person name="Kim D."/>
            <person name="Kim S."/>
            <person name="Ryu S."/>
            <person name="Song J.Y."/>
            <person name="Lee S.K."/>
        </authorList>
    </citation>
    <scope>NUCLEOTIDE SEQUENCE [LARGE SCALE GENOMIC DNA]</scope>
    <source>
        <tissue evidence="1">Muscle</tissue>
    </source>
</reference>
<keyword evidence="2" id="KW-1185">Reference proteome</keyword>
<gene>
    <name evidence="1" type="ORF">EYF80_010509</name>
</gene>